<sequence length="114" mass="12661">MVAVPTLPRLLADSGCASVRDAHARTIIAQLGRDRHGKARRDLARVERFDVAKLIFDGATSHENTQRALDRRDAALNLRRKAGRLCRNPRRRHAWRGLGAGSEITPSAAFPNMI</sequence>
<dbReference type="AlphaFoldDB" id="A0A7S4ZTU1"/>
<accession>A0A7S4ZTU1</accession>
<gene>
    <name evidence="1" type="ORF">pC6.5b_260</name>
</gene>
<keyword evidence="1" id="KW-0614">Plasmid</keyword>
<evidence type="ECO:0000313" key="1">
    <source>
        <dbReference type="EMBL" id="QCL10154.1"/>
    </source>
</evidence>
<proteinExistence type="predicted"/>
<protein>
    <submittedName>
        <fullName evidence="1">Uncharacterized protein</fullName>
    </submittedName>
</protein>
<name>A0A7S4ZTU1_RHIRH</name>
<organism evidence="1">
    <name type="scientific">Rhizobium rhizogenes</name>
    <name type="common">Agrobacterium rhizogenes</name>
    <dbReference type="NCBI Taxonomy" id="359"/>
    <lineage>
        <taxon>Bacteria</taxon>
        <taxon>Pseudomonadati</taxon>
        <taxon>Pseudomonadota</taxon>
        <taxon>Alphaproteobacteria</taxon>
        <taxon>Hyphomicrobiales</taxon>
        <taxon>Rhizobiaceae</taxon>
        <taxon>Rhizobium/Agrobacterium group</taxon>
        <taxon>Rhizobium</taxon>
    </lineage>
</organism>
<reference evidence="1" key="1">
    <citation type="submission" date="2018-12" db="EMBL/GenBank/DDBJ databases">
        <title>Three Rhizobium rhizogenes strains isolated from the same crown gall tumor carry diverse plasmids.</title>
        <authorList>
            <person name="Pulawska J."/>
            <person name="Kuzmanovic N."/>
        </authorList>
    </citation>
    <scope>NUCLEOTIDE SEQUENCE</scope>
    <source>
        <strain evidence="1">C6.5</strain>
        <plasmid evidence="1">pC6.5b</plasmid>
    </source>
</reference>
<dbReference type="EMBL" id="MK318987">
    <property type="protein sequence ID" value="QCL10154.1"/>
    <property type="molecule type" value="Genomic_DNA"/>
</dbReference>
<geneLocation type="plasmid" evidence="1">
    <name>pC6.5b</name>
</geneLocation>